<dbReference type="AlphaFoldDB" id="A0A8J9VDC1"/>
<organism evidence="3 4">
    <name type="scientific">Brenthis ino</name>
    <name type="common">lesser marbled fritillary</name>
    <dbReference type="NCBI Taxonomy" id="405034"/>
    <lineage>
        <taxon>Eukaryota</taxon>
        <taxon>Metazoa</taxon>
        <taxon>Ecdysozoa</taxon>
        <taxon>Arthropoda</taxon>
        <taxon>Hexapoda</taxon>
        <taxon>Insecta</taxon>
        <taxon>Pterygota</taxon>
        <taxon>Neoptera</taxon>
        <taxon>Endopterygota</taxon>
        <taxon>Lepidoptera</taxon>
        <taxon>Glossata</taxon>
        <taxon>Ditrysia</taxon>
        <taxon>Papilionoidea</taxon>
        <taxon>Nymphalidae</taxon>
        <taxon>Heliconiinae</taxon>
        <taxon>Argynnini</taxon>
        <taxon>Brenthis</taxon>
    </lineage>
</organism>
<evidence type="ECO:0000313" key="4">
    <source>
        <dbReference type="Proteomes" id="UP000838878"/>
    </source>
</evidence>
<feature type="coiled-coil region" evidence="1">
    <location>
        <begin position="497"/>
        <end position="760"/>
    </location>
</feature>
<accession>A0A8J9VDC1</accession>
<sequence>MHQSRNGLRYMARPSSSEKPVPPVHKRISSDKSYDTSLNKSRRPIITVPLAEEIIEKCEDLKEKQNFFCGSQIYDDMDELFLDFNDEESVTSRNDKLTQLKALWQDKIVQFERMKNELNNQQNAILQIYASLRNTKQELTSLGENAHLPSVDDLRIMNVANMTPNQLLLMCTETKYKTDVQQASKNILTVDIKKLSDMPLRLISTCERILASRKEFIEWFEHLKNEEKGCPKSTLSKKINEFTAENDMLNSVLLSVKKEFLKDISEFLRTCCDETIALQQRNQYLTSEMSGLNSQNADLKKRITSFEQQKTLTSKVKLEELKKELREEKTKVQMLKQKLTRVEGQLKMREERTMSVEAALEQARVQTRNLERTIQQLNEQNCCLQKDFDSELSKLNESMEKNTKHLEEIAYAREALQSEKEALKVKLEELSNHYKECINNIKSELHQNKAKLIDSEKKYEEEAEKNLILQKRIQSQCAQLAESELHYKETMKQLKQTELTQSELVNYKHEVEEAKRELENIKLEKEKYSSLFKEQNDALQELRDNLQREHELEEKLKRDIYNKEAYIKNLEKEQILLHQKSEENEHKMEMYEEQLITLKNHITKLKEHFGEFENISDLHRMISQQNNQLNDARRQNNELFDEIQKKQNELEHLKEVIVEKEHIMKEKHDVLQMLSEKEEEQAIRLKLSQEIDEKNNKIETLISNIETRNQQIAQLEKIILTIEECNRKSSIQRQKDQERIHALENKVTQYEHYIKNKNTEAPFENLDELIKILEDEIEIPFDSHVIRYTNKNNIRQDDNLFDQAYDNNESMYRSENKNIPTKIVTGHCVKKIYLATNDDKHKGDNLDRKQAITSIDTQKWITDLDSHTVFSPPLAFKDEFSRVNEMVSSNDTRHKNMIYITPNETRQEKKNKMYKFAGHKML</sequence>
<feature type="region of interest" description="Disordered" evidence="2">
    <location>
        <begin position="1"/>
        <end position="36"/>
    </location>
</feature>
<feature type="coiled-coil region" evidence="1">
    <location>
        <begin position="406"/>
        <end position="462"/>
    </location>
</feature>
<proteinExistence type="predicted"/>
<keyword evidence="4" id="KW-1185">Reference proteome</keyword>
<name>A0A8J9VDC1_9NEOP</name>
<dbReference type="Proteomes" id="UP000838878">
    <property type="component" value="Chromosome 12"/>
</dbReference>
<dbReference type="EMBL" id="OV170232">
    <property type="protein sequence ID" value="CAH0717280.1"/>
    <property type="molecule type" value="Genomic_DNA"/>
</dbReference>
<evidence type="ECO:0000313" key="3">
    <source>
        <dbReference type="EMBL" id="CAH0717280.1"/>
    </source>
</evidence>
<feature type="coiled-coil region" evidence="1">
    <location>
        <begin position="289"/>
        <end position="380"/>
    </location>
</feature>
<dbReference type="OrthoDB" id="6923473at2759"/>
<protein>
    <submittedName>
        <fullName evidence="3">Uncharacterized protein</fullName>
    </submittedName>
</protein>
<evidence type="ECO:0000256" key="2">
    <source>
        <dbReference type="SAM" id="MobiDB-lite"/>
    </source>
</evidence>
<feature type="non-terminal residue" evidence="3">
    <location>
        <position position="922"/>
    </location>
</feature>
<reference evidence="3" key="1">
    <citation type="submission" date="2021-12" db="EMBL/GenBank/DDBJ databases">
        <authorList>
            <person name="Martin H S."/>
        </authorList>
    </citation>
    <scope>NUCLEOTIDE SEQUENCE</scope>
</reference>
<evidence type="ECO:0000256" key="1">
    <source>
        <dbReference type="SAM" id="Coils"/>
    </source>
</evidence>
<gene>
    <name evidence="3" type="ORF">BINO364_LOCUS3909</name>
</gene>
<keyword evidence="1" id="KW-0175">Coiled coil</keyword>